<dbReference type="AlphaFoldDB" id="A0A2C6KJ23"/>
<evidence type="ECO:0000313" key="1">
    <source>
        <dbReference type="EMBL" id="PHJ17109.1"/>
    </source>
</evidence>
<dbReference type="Proteomes" id="UP000221165">
    <property type="component" value="Unassembled WGS sequence"/>
</dbReference>
<proteinExistence type="predicted"/>
<dbReference type="RefSeq" id="XP_067918834.1">
    <property type="nucleotide sequence ID" value="XM_068069192.1"/>
</dbReference>
<keyword evidence="2" id="KW-1185">Reference proteome</keyword>
<dbReference type="VEuPathDB" id="ToxoDB:CSUI_009073"/>
<dbReference type="EMBL" id="MIGC01005267">
    <property type="protein sequence ID" value="PHJ17109.1"/>
    <property type="molecule type" value="Genomic_DNA"/>
</dbReference>
<accession>A0A2C6KJ23</accession>
<evidence type="ECO:0000313" key="2">
    <source>
        <dbReference type="Proteomes" id="UP000221165"/>
    </source>
</evidence>
<dbReference type="Gene3D" id="2.60.40.1320">
    <property type="entry name" value="SRS domain"/>
    <property type="match status" value="1"/>
</dbReference>
<feature type="non-terminal residue" evidence="1">
    <location>
        <position position="1"/>
    </location>
</feature>
<sequence length="123" mass="12888">CTTANPGVLNDLVPGSLLKKAEASTHESSIVLHQKSGSPEFELTIGEAERDTHLCYICRPAAQEGVGPVDRDVQTACTVYVTVPQKQKPPADGPSDSGSFSPSGFGWLTLSVTGCGLGLIFRS</sequence>
<evidence type="ECO:0008006" key="3">
    <source>
        <dbReference type="Google" id="ProtNLM"/>
    </source>
</evidence>
<comment type="caution">
    <text evidence="1">The sequence shown here is derived from an EMBL/GenBank/DDBJ whole genome shotgun (WGS) entry which is preliminary data.</text>
</comment>
<gene>
    <name evidence="1" type="ORF">CSUI_009073</name>
</gene>
<protein>
    <recommendedName>
        <fullName evidence="3">SRS domain-containing protein</fullName>
    </recommendedName>
</protein>
<dbReference type="GeneID" id="94432403"/>
<reference evidence="1 2" key="1">
    <citation type="journal article" date="2017" name="Int. J. Parasitol.">
        <title>The genome of the protozoan parasite Cystoisospora suis and a reverse vaccinology approach to identify vaccine candidates.</title>
        <authorList>
            <person name="Palmieri N."/>
            <person name="Shrestha A."/>
            <person name="Ruttkowski B."/>
            <person name="Beck T."/>
            <person name="Vogl C."/>
            <person name="Tomley F."/>
            <person name="Blake D.P."/>
            <person name="Joachim A."/>
        </authorList>
    </citation>
    <scope>NUCLEOTIDE SEQUENCE [LARGE SCALE GENOMIC DNA]</scope>
    <source>
        <strain evidence="1 2">Wien I</strain>
    </source>
</reference>
<dbReference type="InterPro" id="IPR036755">
    <property type="entry name" value="SRS_dom_sf"/>
</dbReference>
<organism evidence="1 2">
    <name type="scientific">Cystoisospora suis</name>
    <dbReference type="NCBI Taxonomy" id="483139"/>
    <lineage>
        <taxon>Eukaryota</taxon>
        <taxon>Sar</taxon>
        <taxon>Alveolata</taxon>
        <taxon>Apicomplexa</taxon>
        <taxon>Conoidasida</taxon>
        <taxon>Coccidia</taxon>
        <taxon>Eucoccidiorida</taxon>
        <taxon>Eimeriorina</taxon>
        <taxon>Sarcocystidae</taxon>
        <taxon>Cystoisospora</taxon>
    </lineage>
</organism>
<name>A0A2C6KJ23_9APIC</name>